<feature type="region of interest" description="Disordered" evidence="1">
    <location>
        <begin position="185"/>
        <end position="366"/>
    </location>
</feature>
<feature type="compositionally biased region" description="Polar residues" evidence="1">
    <location>
        <begin position="1"/>
        <end position="16"/>
    </location>
</feature>
<organism evidence="3">
    <name type="scientific">Rhodotorula toruloides</name>
    <name type="common">Yeast</name>
    <name type="synonym">Rhodosporidium toruloides</name>
    <dbReference type="NCBI Taxonomy" id="5286"/>
    <lineage>
        <taxon>Eukaryota</taxon>
        <taxon>Fungi</taxon>
        <taxon>Dikarya</taxon>
        <taxon>Basidiomycota</taxon>
        <taxon>Pucciniomycotina</taxon>
        <taxon>Microbotryomycetes</taxon>
        <taxon>Sporidiobolales</taxon>
        <taxon>Sporidiobolaceae</taxon>
        <taxon>Rhodotorula</taxon>
    </lineage>
</organism>
<evidence type="ECO:0000256" key="1">
    <source>
        <dbReference type="SAM" id="MobiDB-lite"/>
    </source>
</evidence>
<feature type="compositionally biased region" description="Pro residues" evidence="1">
    <location>
        <begin position="417"/>
        <end position="428"/>
    </location>
</feature>
<feature type="compositionally biased region" description="Low complexity" evidence="1">
    <location>
        <begin position="257"/>
        <end position="275"/>
    </location>
</feature>
<keyword evidence="2" id="KW-1133">Transmembrane helix</keyword>
<feature type="transmembrane region" description="Helical" evidence="2">
    <location>
        <begin position="113"/>
        <end position="135"/>
    </location>
</feature>
<dbReference type="EMBL" id="LK052959">
    <property type="protein sequence ID" value="CDR49232.1"/>
    <property type="molecule type" value="Genomic_DNA"/>
</dbReference>
<feature type="compositionally biased region" description="Low complexity" evidence="1">
    <location>
        <begin position="205"/>
        <end position="221"/>
    </location>
</feature>
<proteinExistence type="predicted"/>
<feature type="compositionally biased region" description="Basic and acidic residues" evidence="1">
    <location>
        <begin position="185"/>
        <end position="198"/>
    </location>
</feature>
<evidence type="ECO:0000256" key="2">
    <source>
        <dbReference type="SAM" id="Phobius"/>
    </source>
</evidence>
<keyword evidence="2" id="KW-0472">Membrane</keyword>
<name>A0A061BIN2_RHOTO</name>
<feature type="compositionally biased region" description="Polar residues" evidence="1">
    <location>
        <begin position="232"/>
        <end position="247"/>
    </location>
</feature>
<feature type="region of interest" description="Disordered" evidence="1">
    <location>
        <begin position="390"/>
        <end position="535"/>
    </location>
</feature>
<keyword evidence="2" id="KW-0812">Transmembrane</keyword>
<feature type="compositionally biased region" description="Low complexity" evidence="1">
    <location>
        <begin position="288"/>
        <end position="305"/>
    </location>
</feature>
<feature type="compositionally biased region" description="Low complexity" evidence="1">
    <location>
        <begin position="327"/>
        <end position="346"/>
    </location>
</feature>
<feature type="transmembrane region" description="Helical" evidence="2">
    <location>
        <begin position="74"/>
        <end position="93"/>
    </location>
</feature>
<evidence type="ECO:0000313" key="3">
    <source>
        <dbReference type="EMBL" id="CDR49232.1"/>
    </source>
</evidence>
<gene>
    <name evidence="3" type="ORF">RHTO0S_24e01376g</name>
</gene>
<feature type="compositionally biased region" description="Pro residues" evidence="1">
    <location>
        <begin position="458"/>
        <end position="469"/>
    </location>
</feature>
<protein>
    <submittedName>
        <fullName evidence="3">RHTO0S24e01376g1_1</fullName>
    </submittedName>
</protein>
<feature type="compositionally biased region" description="Low complexity" evidence="1">
    <location>
        <begin position="429"/>
        <end position="457"/>
    </location>
</feature>
<feature type="transmembrane region" description="Helical" evidence="2">
    <location>
        <begin position="147"/>
        <end position="171"/>
    </location>
</feature>
<accession>A0A061BIN2</accession>
<reference evidence="3" key="1">
    <citation type="journal article" date="2014" name="Genome Announc.">
        <title>Draft genome sequence of Rhodosporidium toruloides CECT1137, an oleaginous yeast of biotechnological interest.</title>
        <authorList>
            <person name="Morin N."/>
            <person name="Calcas X."/>
            <person name="Devillers H."/>
            <person name="Durrens P."/>
            <person name="Sherman D.J."/>
            <person name="Nicaud J.-M."/>
            <person name="Neuveglise C."/>
        </authorList>
    </citation>
    <scope>NUCLEOTIDE SEQUENCE</scope>
    <source>
        <strain evidence="3">CECT1137</strain>
    </source>
</reference>
<feature type="transmembrane region" description="Helical" evidence="2">
    <location>
        <begin position="41"/>
        <end position="62"/>
    </location>
</feature>
<sequence>MARQGATSTSDGSSSEEFAFRKGQADHEQRTRDAAVHDGKIAMWVAVGASVLGLLCSAYGIFSFRSDDSFFCPAFVITAVGWGILIGIELFLLRELHAKRRGHHGAIIRRSAFIFGGWCFGYFAAALVVVVVCMLKGRFANSSHPGIGYTLLITEAILDLLVCGACLARYVHRYLQPMRHAQPHLEDKANMESTEKQIARKVSGASQRVARKVSSASSRFSGKGRRAERSTRSSQPIVRPSTRQRPSPTKKKDDYGSASASESSASNGSASSQPSSDDELLPPRRRTATTASPHSSASSTKRQSSQPASTAYPPANQRTRRNQVAELPAPYRLPSASLAPASAHPPQHSVRVEHQTPLGTEGLRWDVDAQRYKPVDARAKYLQSVSHLPKSLQPGYASGPAPPSRSPLAVQPNGSPAFPPVPPPPPHPYSAAPRQFSYSPTRSGTAPPAPSTATRPPYVSPSPGPPAPASQPYRPTSAPLDAHAVATRAPASLQKPPVQVQYRAWHPSFATTGAGRPSNPDALLPMPLYNPHNSP</sequence>
<feature type="region of interest" description="Disordered" evidence="1">
    <location>
        <begin position="1"/>
        <end position="26"/>
    </location>
</feature>
<dbReference type="OrthoDB" id="2526428at2759"/>
<dbReference type="AlphaFoldDB" id="A0A061BIN2"/>